<reference evidence="2 3" key="1">
    <citation type="journal article" date="2010" name="Cell">
        <title>The genome of Naegleria gruberi illuminates early eukaryotic versatility.</title>
        <authorList>
            <person name="Fritz-Laylin L.K."/>
            <person name="Prochnik S.E."/>
            <person name="Ginger M.L."/>
            <person name="Dacks J.B."/>
            <person name="Carpenter M.L."/>
            <person name="Field M.C."/>
            <person name="Kuo A."/>
            <person name="Paredez A."/>
            <person name="Chapman J."/>
            <person name="Pham J."/>
            <person name="Shu S."/>
            <person name="Neupane R."/>
            <person name="Cipriano M."/>
            <person name="Mancuso J."/>
            <person name="Tu H."/>
            <person name="Salamov A."/>
            <person name="Lindquist E."/>
            <person name="Shapiro H."/>
            <person name="Lucas S."/>
            <person name="Grigoriev I.V."/>
            <person name="Cande W.Z."/>
            <person name="Fulton C."/>
            <person name="Rokhsar D.S."/>
            <person name="Dawson S.C."/>
        </authorList>
    </citation>
    <scope>NUCLEOTIDE SEQUENCE [LARGE SCALE GENOMIC DNA]</scope>
    <source>
        <strain evidence="2 3">NEG-M</strain>
    </source>
</reference>
<dbReference type="SUPFAM" id="SSF52047">
    <property type="entry name" value="RNI-like"/>
    <property type="match status" value="1"/>
</dbReference>
<dbReference type="GeneID" id="8856207"/>
<evidence type="ECO:0000256" key="1">
    <source>
        <dbReference type="SAM" id="MobiDB-lite"/>
    </source>
</evidence>
<dbReference type="Pfam" id="PF13516">
    <property type="entry name" value="LRR_6"/>
    <property type="match status" value="1"/>
</dbReference>
<dbReference type="InterPro" id="IPR001611">
    <property type="entry name" value="Leu-rich_rpt"/>
</dbReference>
<evidence type="ECO:0000313" key="3">
    <source>
        <dbReference type="Proteomes" id="UP000006671"/>
    </source>
</evidence>
<dbReference type="GO" id="GO:0019005">
    <property type="term" value="C:SCF ubiquitin ligase complex"/>
    <property type="evidence" value="ECO:0007669"/>
    <property type="project" value="TreeGrafter"/>
</dbReference>
<dbReference type="PROSITE" id="PS51450">
    <property type="entry name" value="LRR"/>
    <property type="match status" value="1"/>
</dbReference>
<keyword evidence="3" id="KW-1185">Reference proteome</keyword>
<protein>
    <submittedName>
        <fullName evidence="2">LRR repeat domain-containing protein</fullName>
    </submittedName>
</protein>
<dbReference type="RefSeq" id="XP_002669744.1">
    <property type="nucleotide sequence ID" value="XM_002669698.1"/>
</dbReference>
<feature type="compositionally biased region" description="Basic and acidic residues" evidence="1">
    <location>
        <begin position="1"/>
        <end position="14"/>
    </location>
</feature>
<sequence>MKRQVEQIDAHTHSDDDDNSDSDHDGNINGSSSNKKRKSLGRLISVFSKDLCFNICEYLDSQFVLSVARLISVDWWHASELLDYSLEFVEITASNDEGKEYLESIFESQVLKDRLKCLTFSRCCLGDGIEVFRELKESNTDISLFPNLTSLDLSSNHLSDENICEFCGLIDEKFMCNLIELNLEFNSSIENLYPIANNEILRKNMKTIKLNGIRDPCKAISRMESLTCLQMKHCNIEEGSFKQLLQNENMKNLSKLYISDVCDVSIMEELANCQHISNIVELITHSCYVDMSGNYFKHPKFSNLKILEFEGATVINIDQLHQLSKLETLAMPDSGLTDLEIQILCGGEFGKTLKRLDISYNEKLTDHSIDLITSSFTKLSSLLLYGVDNLSIESTKYITNRLNNLTELELAGRDQSMSYQYFNCSNMKNLKILKLFSHQMGDIGLGTLIKSPFLSNLEHLWLRHCNIANEFSILLASKESQLKKLRVLDLTENPDLVFSDTSLGKEWIQDEEEEEEEDMTIKYIIRRNIPSLERLHSN</sequence>
<dbReference type="Gene3D" id="3.80.10.10">
    <property type="entry name" value="Ribonuclease Inhibitor"/>
    <property type="match status" value="3"/>
</dbReference>
<dbReference type="InParanoid" id="D2W1P6"/>
<dbReference type="AlphaFoldDB" id="D2W1P6"/>
<dbReference type="VEuPathDB" id="AmoebaDB:NAEGRDRAFT_82062"/>
<organism evidence="3">
    <name type="scientific">Naegleria gruberi</name>
    <name type="common">Amoeba</name>
    <dbReference type="NCBI Taxonomy" id="5762"/>
    <lineage>
        <taxon>Eukaryota</taxon>
        <taxon>Discoba</taxon>
        <taxon>Heterolobosea</taxon>
        <taxon>Tetramitia</taxon>
        <taxon>Eutetramitia</taxon>
        <taxon>Vahlkampfiidae</taxon>
        <taxon>Naegleria</taxon>
    </lineage>
</organism>
<accession>D2W1P6</accession>
<dbReference type="PANTHER" id="PTHR13318">
    <property type="entry name" value="PARTNER OF PAIRED, ISOFORM B-RELATED"/>
    <property type="match status" value="1"/>
</dbReference>
<proteinExistence type="predicted"/>
<dbReference type="KEGG" id="ngr:NAEGRDRAFT_82062"/>
<dbReference type="EMBL" id="GG738923">
    <property type="protein sequence ID" value="EFC37000.1"/>
    <property type="molecule type" value="Genomic_DNA"/>
</dbReference>
<dbReference type="Proteomes" id="UP000006671">
    <property type="component" value="Unassembled WGS sequence"/>
</dbReference>
<feature type="region of interest" description="Disordered" evidence="1">
    <location>
        <begin position="1"/>
        <end position="35"/>
    </location>
</feature>
<dbReference type="InterPro" id="IPR032675">
    <property type="entry name" value="LRR_dom_sf"/>
</dbReference>
<gene>
    <name evidence="2" type="ORF">NAEGRDRAFT_82062</name>
</gene>
<name>D2W1P6_NAEGR</name>
<dbReference type="GO" id="GO:0031146">
    <property type="term" value="P:SCF-dependent proteasomal ubiquitin-dependent protein catabolic process"/>
    <property type="evidence" value="ECO:0007669"/>
    <property type="project" value="TreeGrafter"/>
</dbReference>
<evidence type="ECO:0000313" key="2">
    <source>
        <dbReference type="EMBL" id="EFC37000.1"/>
    </source>
</evidence>